<dbReference type="AlphaFoldDB" id="A0A1L7AMV9"/>
<evidence type="ECO:0000256" key="1">
    <source>
        <dbReference type="SAM" id="MobiDB-lite"/>
    </source>
</evidence>
<accession>A0A1L7AMV9</accession>
<geneLocation type="plasmid" evidence="2 3">
    <name>1</name>
</geneLocation>
<feature type="region of interest" description="Disordered" evidence="1">
    <location>
        <begin position="244"/>
        <end position="271"/>
    </location>
</feature>
<protein>
    <submittedName>
        <fullName evidence="2">Uncharacterized protein</fullName>
    </submittedName>
</protein>
<evidence type="ECO:0000313" key="2">
    <source>
        <dbReference type="EMBL" id="APT60115.1"/>
    </source>
</evidence>
<gene>
    <name evidence="2" type="ORF">RGI145_22425</name>
</gene>
<dbReference type="KEGG" id="rgi:RGI145_22425"/>
<name>A0A1L7AMV9_9PROT</name>
<keyword evidence="2" id="KW-0614">Plasmid</keyword>
<dbReference type="Proteomes" id="UP000185494">
    <property type="component" value="Chromosome 1"/>
</dbReference>
<dbReference type="EMBL" id="CP015585">
    <property type="protein sequence ID" value="APT60115.1"/>
    <property type="molecule type" value="Genomic_DNA"/>
</dbReference>
<reference evidence="2 3" key="1">
    <citation type="submission" date="2016-05" db="EMBL/GenBank/DDBJ databases">
        <title>Complete Genome and Methylome Analysis of Psychrotrophic Bacterial Isolates from Antarctic Lake Untersee.</title>
        <authorList>
            <person name="Fomenkov A."/>
            <person name="Akimov V.N."/>
            <person name="Vasilyeva L.V."/>
            <person name="Andersen D."/>
            <person name="Vincze T."/>
            <person name="Roberts R.J."/>
        </authorList>
    </citation>
    <scope>NUCLEOTIDE SEQUENCE [LARGE SCALE GENOMIC DNA]</scope>
    <source>
        <strain evidence="2 3">U14-5</strain>
        <plasmid evidence="3">Plasmid 1</plasmid>
    </source>
</reference>
<organism evidence="2 3">
    <name type="scientific">Roseomonas gilardii</name>
    <dbReference type="NCBI Taxonomy" id="257708"/>
    <lineage>
        <taxon>Bacteria</taxon>
        <taxon>Pseudomonadati</taxon>
        <taxon>Pseudomonadota</taxon>
        <taxon>Alphaproteobacteria</taxon>
        <taxon>Acetobacterales</taxon>
        <taxon>Roseomonadaceae</taxon>
        <taxon>Roseomonas</taxon>
    </lineage>
</organism>
<dbReference type="SUPFAM" id="SSF46785">
    <property type="entry name" value="Winged helix' DNA-binding domain"/>
    <property type="match status" value="1"/>
</dbReference>
<evidence type="ECO:0000313" key="3">
    <source>
        <dbReference type="Proteomes" id="UP000185494"/>
    </source>
</evidence>
<dbReference type="InterPro" id="IPR036390">
    <property type="entry name" value="WH_DNA-bd_sf"/>
</dbReference>
<proteinExistence type="predicted"/>
<sequence length="271" mass="28807">MALVLLGLSARDHLRPYCQDLVIRTDSVADLRDGPVEPEWSASRRIAAALPVTGGVSLAHLWSHTALPPAVIGAEVEALMRLGAAERGPQGSWRRAGIRVPTPSQRQALVRMLARSAVLAEPARPIRSFHLARLLGLPPARMNDLLQAMLRRGEVSHLGPGLYAPTGSRSAGLVALPAPCGGDSRTRGRRAGDAILSFLSEPRQAGEIAGHVGRSISNVTGHLRALQASGEVVRLGWGRYARAGTPALPPSDLERPRRRPPLTGIAQEATS</sequence>